<protein>
    <submittedName>
        <fullName evidence="1">Uncharacterized protein</fullName>
    </submittedName>
</protein>
<sequence length="65" mass="7502">MLPEVIRFSQFFAVKSLLTLKNRASVKNGQGNPQNSVILFWRNQMKKTCHFNPLPPLTSTHTQFL</sequence>
<evidence type="ECO:0000313" key="1">
    <source>
        <dbReference type="EMBL" id="JAH69182.1"/>
    </source>
</evidence>
<dbReference type="AlphaFoldDB" id="A0A0E9UTN1"/>
<reference evidence="1" key="1">
    <citation type="submission" date="2014-11" db="EMBL/GenBank/DDBJ databases">
        <authorList>
            <person name="Amaro Gonzalez C."/>
        </authorList>
    </citation>
    <scope>NUCLEOTIDE SEQUENCE</scope>
</reference>
<name>A0A0E9UTN1_ANGAN</name>
<proteinExistence type="predicted"/>
<accession>A0A0E9UTN1</accession>
<reference evidence="1" key="2">
    <citation type="journal article" date="2015" name="Fish Shellfish Immunol.">
        <title>Early steps in the European eel (Anguilla anguilla)-Vibrio vulnificus interaction in the gills: Role of the RtxA13 toxin.</title>
        <authorList>
            <person name="Callol A."/>
            <person name="Pajuelo D."/>
            <person name="Ebbesson L."/>
            <person name="Teles M."/>
            <person name="MacKenzie S."/>
            <person name="Amaro C."/>
        </authorList>
    </citation>
    <scope>NUCLEOTIDE SEQUENCE</scope>
</reference>
<dbReference type="EMBL" id="GBXM01039395">
    <property type="protein sequence ID" value="JAH69182.1"/>
    <property type="molecule type" value="Transcribed_RNA"/>
</dbReference>
<organism evidence="1">
    <name type="scientific">Anguilla anguilla</name>
    <name type="common">European freshwater eel</name>
    <name type="synonym">Muraena anguilla</name>
    <dbReference type="NCBI Taxonomy" id="7936"/>
    <lineage>
        <taxon>Eukaryota</taxon>
        <taxon>Metazoa</taxon>
        <taxon>Chordata</taxon>
        <taxon>Craniata</taxon>
        <taxon>Vertebrata</taxon>
        <taxon>Euteleostomi</taxon>
        <taxon>Actinopterygii</taxon>
        <taxon>Neopterygii</taxon>
        <taxon>Teleostei</taxon>
        <taxon>Anguilliformes</taxon>
        <taxon>Anguillidae</taxon>
        <taxon>Anguilla</taxon>
    </lineage>
</organism>